<reference evidence="1 2" key="1">
    <citation type="submission" date="2019-02" db="EMBL/GenBank/DDBJ databases">
        <title>Deep-cultivation of Planctomycetes and their phenomic and genomic characterization uncovers novel biology.</title>
        <authorList>
            <person name="Wiegand S."/>
            <person name="Jogler M."/>
            <person name="Boedeker C."/>
            <person name="Pinto D."/>
            <person name="Vollmers J."/>
            <person name="Rivas-Marin E."/>
            <person name="Kohn T."/>
            <person name="Peeters S.H."/>
            <person name="Heuer A."/>
            <person name="Rast P."/>
            <person name="Oberbeckmann S."/>
            <person name="Bunk B."/>
            <person name="Jeske O."/>
            <person name="Meyerdierks A."/>
            <person name="Storesund J.E."/>
            <person name="Kallscheuer N."/>
            <person name="Luecker S."/>
            <person name="Lage O.M."/>
            <person name="Pohl T."/>
            <person name="Merkel B.J."/>
            <person name="Hornburger P."/>
            <person name="Mueller R.-W."/>
            <person name="Bruemmer F."/>
            <person name="Labrenz M."/>
            <person name="Spormann A.M."/>
            <person name="Op den Camp H."/>
            <person name="Overmann J."/>
            <person name="Amann R."/>
            <person name="Jetten M.S.M."/>
            <person name="Mascher T."/>
            <person name="Medema M.H."/>
            <person name="Devos D.P."/>
            <person name="Kaster A.-K."/>
            <person name="Ovreas L."/>
            <person name="Rohde M."/>
            <person name="Galperin M.Y."/>
            <person name="Jogler C."/>
        </authorList>
    </citation>
    <scope>NUCLEOTIDE SEQUENCE [LARGE SCALE GENOMIC DNA]</scope>
    <source>
        <strain evidence="1 2">ETA_A1</strain>
    </source>
</reference>
<dbReference type="Proteomes" id="UP000319576">
    <property type="component" value="Chromosome"/>
</dbReference>
<dbReference type="OrthoDB" id="277716at2"/>
<protein>
    <recommendedName>
        <fullName evidence="3">DUF4254 domain-containing protein</fullName>
    </recommendedName>
</protein>
<dbReference type="AlphaFoldDB" id="A0A517XKY7"/>
<sequence length="185" mass="21309">MTAYDLIVAAALLSAPAGTPEVPPPPEQWPAMQQALHTTALRLEILDERETRYVLTRLEDFETDLDLLRRRHADLRDAPPLADADRLPLRESVNQLIQFNRTYRQHLEARQAWEADRADVIGVALAETDRLYKVWDAVRDARCEFYYVTVRRQALKRLRDALGDPAYVATDLPPHVPAWRFQAAR</sequence>
<gene>
    <name evidence="1" type="ORF">ETAA1_00560</name>
</gene>
<dbReference type="EMBL" id="CP036273">
    <property type="protein sequence ID" value="QDU18173.1"/>
    <property type="molecule type" value="Genomic_DNA"/>
</dbReference>
<name>A0A517XKY7_9BACT</name>
<evidence type="ECO:0000313" key="1">
    <source>
        <dbReference type="EMBL" id="QDU18173.1"/>
    </source>
</evidence>
<dbReference type="RefSeq" id="WP_145233278.1">
    <property type="nucleotide sequence ID" value="NZ_CP036273.1"/>
</dbReference>
<proteinExistence type="predicted"/>
<keyword evidence="2" id="KW-1185">Reference proteome</keyword>
<evidence type="ECO:0000313" key="2">
    <source>
        <dbReference type="Proteomes" id="UP000319576"/>
    </source>
</evidence>
<accession>A0A517XKY7</accession>
<evidence type="ECO:0008006" key="3">
    <source>
        <dbReference type="Google" id="ProtNLM"/>
    </source>
</evidence>
<organism evidence="1 2">
    <name type="scientific">Urbifossiella limnaea</name>
    <dbReference type="NCBI Taxonomy" id="2528023"/>
    <lineage>
        <taxon>Bacteria</taxon>
        <taxon>Pseudomonadati</taxon>
        <taxon>Planctomycetota</taxon>
        <taxon>Planctomycetia</taxon>
        <taxon>Gemmatales</taxon>
        <taxon>Gemmataceae</taxon>
        <taxon>Urbifossiella</taxon>
    </lineage>
</organism>
<dbReference type="KEGG" id="uli:ETAA1_00560"/>